<dbReference type="InterPro" id="IPR001304">
    <property type="entry name" value="C-type_lectin-like"/>
</dbReference>
<dbReference type="InterPro" id="IPR016187">
    <property type="entry name" value="CTDL_fold"/>
</dbReference>
<evidence type="ECO:0000256" key="1">
    <source>
        <dbReference type="SAM" id="Coils"/>
    </source>
</evidence>
<dbReference type="SMART" id="SM00034">
    <property type="entry name" value="CLECT"/>
    <property type="match status" value="1"/>
</dbReference>
<dbReference type="PROSITE" id="PS50041">
    <property type="entry name" value="C_TYPE_LECTIN_2"/>
    <property type="match status" value="1"/>
</dbReference>
<evidence type="ECO:0000259" key="2">
    <source>
        <dbReference type="PROSITE" id="PS50041"/>
    </source>
</evidence>
<name>A0A3Q2Y0U0_HIPCM</name>
<dbReference type="STRING" id="109280.ENSHCOP00000011073"/>
<reference evidence="3" key="1">
    <citation type="submission" date="2025-08" db="UniProtKB">
        <authorList>
            <consortium name="Ensembl"/>
        </authorList>
    </citation>
    <scope>IDENTIFICATION</scope>
</reference>
<organism evidence="3 4">
    <name type="scientific">Hippocampus comes</name>
    <name type="common">Tiger tail seahorse</name>
    <dbReference type="NCBI Taxonomy" id="109280"/>
    <lineage>
        <taxon>Eukaryota</taxon>
        <taxon>Metazoa</taxon>
        <taxon>Chordata</taxon>
        <taxon>Craniata</taxon>
        <taxon>Vertebrata</taxon>
        <taxon>Euteleostomi</taxon>
        <taxon>Actinopterygii</taxon>
        <taxon>Neopterygii</taxon>
        <taxon>Teleostei</taxon>
        <taxon>Neoteleostei</taxon>
        <taxon>Acanthomorphata</taxon>
        <taxon>Syngnathiaria</taxon>
        <taxon>Syngnathiformes</taxon>
        <taxon>Syngnathoidei</taxon>
        <taxon>Syngnathidae</taxon>
        <taxon>Hippocampus</taxon>
    </lineage>
</organism>
<protein>
    <submittedName>
        <fullName evidence="3">C-type lectin domain family 4 member M-like</fullName>
    </submittedName>
</protein>
<dbReference type="InterPro" id="IPR016186">
    <property type="entry name" value="C-type_lectin-like/link_sf"/>
</dbReference>
<dbReference type="OMA" id="NLDWICE"/>
<dbReference type="InterPro" id="IPR050111">
    <property type="entry name" value="C-type_lectin/snaclec_domain"/>
</dbReference>
<dbReference type="SUPFAM" id="SSF56436">
    <property type="entry name" value="C-type lectin-like"/>
    <property type="match status" value="1"/>
</dbReference>
<evidence type="ECO:0000313" key="3">
    <source>
        <dbReference type="Ensembl" id="ENSHCOP00000011073.1"/>
    </source>
</evidence>
<feature type="coiled-coil region" evidence="1">
    <location>
        <begin position="4"/>
        <end position="59"/>
    </location>
</feature>
<proteinExistence type="predicted"/>
<sequence>MEAVQEAVNALKRVTRNHEKLKVKVTEQKAINDAYQSQLESLRRERKILQANMSSLEWTCGKCNKGWTYFNSSCYYFSFTNSSERRETWMGSRADCVRRGADLIVIDHPSEQSYVSHISESLRRGYQFWEHSLWIGVTDMKQEGTWVWVNNATESEQRYWITGETNNYHQDKKCGATLYSSAKPWETRFSANCNSHLHWICEMAPK</sequence>
<dbReference type="Pfam" id="PF00059">
    <property type="entry name" value="Lectin_C"/>
    <property type="match status" value="1"/>
</dbReference>
<accession>A0A3Q2Y0U0</accession>
<keyword evidence="4" id="KW-1185">Reference proteome</keyword>
<dbReference type="AlphaFoldDB" id="A0A3Q2Y0U0"/>
<dbReference type="Proteomes" id="UP000264820">
    <property type="component" value="Unplaced"/>
</dbReference>
<dbReference type="GeneTree" id="ENSGT01030000234575"/>
<feature type="domain" description="C-type lectin" evidence="2">
    <location>
        <begin position="70"/>
        <end position="202"/>
    </location>
</feature>
<keyword evidence="1" id="KW-0175">Coiled coil</keyword>
<dbReference type="Ensembl" id="ENSHCOT00000017683.1">
    <property type="protein sequence ID" value="ENSHCOP00000011073.1"/>
    <property type="gene ID" value="ENSHCOG00000013821.1"/>
</dbReference>
<dbReference type="Gene3D" id="3.10.100.10">
    <property type="entry name" value="Mannose-Binding Protein A, subunit A"/>
    <property type="match status" value="1"/>
</dbReference>
<dbReference type="PANTHER" id="PTHR22803">
    <property type="entry name" value="MANNOSE, PHOSPHOLIPASE, LECTIN RECEPTOR RELATED"/>
    <property type="match status" value="1"/>
</dbReference>
<reference evidence="3" key="2">
    <citation type="submission" date="2025-09" db="UniProtKB">
        <authorList>
            <consortium name="Ensembl"/>
        </authorList>
    </citation>
    <scope>IDENTIFICATION</scope>
</reference>
<evidence type="ECO:0000313" key="4">
    <source>
        <dbReference type="Proteomes" id="UP000264820"/>
    </source>
</evidence>